<feature type="transmembrane region" description="Helical" evidence="1">
    <location>
        <begin position="70"/>
        <end position="88"/>
    </location>
</feature>
<feature type="transmembrane region" description="Helical" evidence="1">
    <location>
        <begin position="121"/>
        <end position="144"/>
    </location>
</feature>
<keyword evidence="3" id="KW-1185">Reference proteome</keyword>
<dbReference type="AlphaFoldDB" id="A0A2K2G2T0"/>
<dbReference type="Proteomes" id="UP000236327">
    <property type="component" value="Unassembled WGS sequence"/>
</dbReference>
<proteinExistence type="predicted"/>
<comment type="caution">
    <text evidence="2">The sequence shown here is derived from an EMBL/GenBank/DDBJ whole genome shotgun (WGS) entry which is preliminary data.</text>
</comment>
<feature type="transmembrane region" description="Helical" evidence="1">
    <location>
        <begin position="95"/>
        <end position="115"/>
    </location>
</feature>
<dbReference type="OrthoDB" id="7391238at2"/>
<sequence>MPEHSWMEMVWFYKDKIQLACFALLFLFCLVRRLPAPECILAGLLFAMGPVDRLYHLAVGGAVLWHRANLGHLCIDALAMGCFFVIALKANRVYPLWIAGAQIIAMSGHFYRLALTEINTFAYDVMAITPSYIQLVALLLGVVFHMSRRKRLGSYPSWRIYSPPTQEMPAKISLGA</sequence>
<gene>
    <name evidence="2" type="ORF">A8V01_17365</name>
</gene>
<evidence type="ECO:0000256" key="1">
    <source>
        <dbReference type="SAM" id="Phobius"/>
    </source>
</evidence>
<keyword evidence="1" id="KW-1133">Transmembrane helix</keyword>
<name>A0A2K2G2T0_9SPHN</name>
<evidence type="ECO:0000313" key="2">
    <source>
        <dbReference type="EMBL" id="PNU05337.1"/>
    </source>
</evidence>
<organism evidence="2 3">
    <name type="scientific">Novosphingobium guangzhouense</name>
    <dbReference type="NCBI Taxonomy" id="1850347"/>
    <lineage>
        <taxon>Bacteria</taxon>
        <taxon>Pseudomonadati</taxon>
        <taxon>Pseudomonadota</taxon>
        <taxon>Alphaproteobacteria</taxon>
        <taxon>Sphingomonadales</taxon>
        <taxon>Sphingomonadaceae</taxon>
        <taxon>Novosphingobium</taxon>
    </lineage>
</organism>
<keyword evidence="1" id="KW-0472">Membrane</keyword>
<keyword evidence="1" id="KW-0812">Transmembrane</keyword>
<reference evidence="2 3" key="1">
    <citation type="submission" date="2016-05" db="EMBL/GenBank/DDBJ databases">
        <title>Complete genome sequence of Novosphingobium guangzhouense SA925(T).</title>
        <authorList>
            <person name="Sha S."/>
        </authorList>
    </citation>
    <scope>NUCLEOTIDE SEQUENCE [LARGE SCALE GENOMIC DNA]</scope>
    <source>
        <strain evidence="2 3">SA925</strain>
    </source>
</reference>
<dbReference type="RefSeq" id="WP_103095513.1">
    <property type="nucleotide sequence ID" value="NZ_LYMM01000027.1"/>
</dbReference>
<protein>
    <submittedName>
        <fullName evidence="2">Uncharacterized protein</fullName>
    </submittedName>
</protein>
<dbReference type="EMBL" id="LYMM01000027">
    <property type="protein sequence ID" value="PNU05337.1"/>
    <property type="molecule type" value="Genomic_DNA"/>
</dbReference>
<evidence type="ECO:0000313" key="3">
    <source>
        <dbReference type="Proteomes" id="UP000236327"/>
    </source>
</evidence>
<accession>A0A2K2G2T0</accession>